<keyword evidence="1" id="KW-0472">Membrane</keyword>
<evidence type="ECO:0000313" key="3">
    <source>
        <dbReference type="Proteomes" id="UP000178319"/>
    </source>
</evidence>
<dbReference type="AlphaFoldDB" id="A0A1G1V714"/>
<dbReference type="STRING" id="1797516.A3D26_03845"/>
<feature type="transmembrane region" description="Helical" evidence="1">
    <location>
        <begin position="41"/>
        <end position="61"/>
    </location>
</feature>
<proteinExistence type="predicted"/>
<protein>
    <submittedName>
        <fullName evidence="2">Uncharacterized protein</fullName>
    </submittedName>
</protein>
<sequence>MPIKKIILSVINLAGIILLWLLFFVFLYIFHQAATASFTEYPTFAIPSLVSLVVFPVITFFRLRSIWKKK</sequence>
<evidence type="ECO:0000313" key="2">
    <source>
        <dbReference type="EMBL" id="OGY11022.1"/>
    </source>
</evidence>
<reference evidence="2 3" key="1">
    <citation type="journal article" date="2016" name="Nat. Commun.">
        <title>Thousands of microbial genomes shed light on interconnected biogeochemical processes in an aquifer system.</title>
        <authorList>
            <person name="Anantharaman K."/>
            <person name="Brown C.T."/>
            <person name="Hug L.A."/>
            <person name="Sharon I."/>
            <person name="Castelle C.J."/>
            <person name="Probst A.J."/>
            <person name="Thomas B.C."/>
            <person name="Singh A."/>
            <person name="Wilkins M.J."/>
            <person name="Karaoz U."/>
            <person name="Brodie E.L."/>
            <person name="Williams K.H."/>
            <person name="Hubbard S.S."/>
            <person name="Banfield J.F."/>
        </authorList>
    </citation>
    <scope>NUCLEOTIDE SEQUENCE [LARGE SCALE GENOMIC DNA]</scope>
</reference>
<feature type="transmembrane region" description="Helical" evidence="1">
    <location>
        <begin position="7"/>
        <end position="29"/>
    </location>
</feature>
<name>A0A1G1V714_9BACT</name>
<evidence type="ECO:0000256" key="1">
    <source>
        <dbReference type="SAM" id="Phobius"/>
    </source>
</evidence>
<gene>
    <name evidence="2" type="ORF">A3D26_03845</name>
</gene>
<comment type="caution">
    <text evidence="2">The sequence shown here is derived from an EMBL/GenBank/DDBJ whole genome shotgun (WGS) entry which is preliminary data.</text>
</comment>
<organism evidence="2 3">
    <name type="scientific">Candidatus Blackburnbacteria bacterium RIFCSPHIGHO2_02_FULL_44_20</name>
    <dbReference type="NCBI Taxonomy" id="1797516"/>
    <lineage>
        <taxon>Bacteria</taxon>
        <taxon>Candidatus Blackburniibacteriota</taxon>
    </lineage>
</organism>
<dbReference type="Proteomes" id="UP000178319">
    <property type="component" value="Unassembled WGS sequence"/>
</dbReference>
<accession>A0A1G1V714</accession>
<keyword evidence="1" id="KW-0812">Transmembrane</keyword>
<dbReference type="EMBL" id="MHBZ01000025">
    <property type="protein sequence ID" value="OGY11022.1"/>
    <property type="molecule type" value="Genomic_DNA"/>
</dbReference>
<keyword evidence="1" id="KW-1133">Transmembrane helix</keyword>